<dbReference type="SUPFAM" id="SSF52777">
    <property type="entry name" value="CoA-dependent acyltransferases"/>
    <property type="match status" value="1"/>
</dbReference>
<comment type="caution">
    <text evidence="1">The sequence shown here is derived from an EMBL/GenBank/DDBJ whole genome shotgun (WGS) entry which is preliminary data.</text>
</comment>
<accession>A0A9Q0AL90</accession>
<evidence type="ECO:0000313" key="2">
    <source>
        <dbReference type="Proteomes" id="UP000829685"/>
    </source>
</evidence>
<sequence>MSRQQLSPESTSSRPLGNLELFFKTLSDAGRPLNREHWTIHAALQLRFQSSLVDPIPLLRRSWEILRYQYPALGATITHDKRESTHGRPHLKAETSNAHTWINDTFIVSHDCDSASSLFSTLLSTATATCYWIPRSSEFVIRSSHWRIDGVGMAFLCHDFMKALGWVIRQGLETPVEDCTALFNKPPSIAPNLELLAHAQSQLAPVAVDTESPVLAAGADALVAEFLRGIPSIGLPTIADSSGAIPCASSRVGTRLSRELTTRFTAACRGKSIKVSSAVHAAIVCVTAGFPQDPRCKSYAAFAPVDLRRSLETTATTETSDIPKVVGLYFSGLPVRVDEVAGKDFDTISRGLNSTYSRDLLEFWGPADGQGRKVSLLDLAEPYVRRTTALFNAPISNDLPPVQTPDLSSLGKLESFLQTNYENITGENLEVANFWIGTEMLNRCVQFHTWSWKGEFNLGASFNQSFYEKQFVVDVLEKVVHKLLKGCDVE</sequence>
<dbReference type="Gene3D" id="3.30.559.10">
    <property type="entry name" value="Chloramphenicol acetyltransferase-like domain"/>
    <property type="match status" value="1"/>
</dbReference>
<organism evidence="1 2">
    <name type="scientific">Neoarthrinium moseri</name>
    <dbReference type="NCBI Taxonomy" id="1658444"/>
    <lineage>
        <taxon>Eukaryota</taxon>
        <taxon>Fungi</taxon>
        <taxon>Dikarya</taxon>
        <taxon>Ascomycota</taxon>
        <taxon>Pezizomycotina</taxon>
        <taxon>Sordariomycetes</taxon>
        <taxon>Xylariomycetidae</taxon>
        <taxon>Amphisphaeriales</taxon>
        <taxon>Apiosporaceae</taxon>
        <taxon>Neoarthrinium</taxon>
    </lineage>
</organism>
<keyword evidence="2" id="KW-1185">Reference proteome</keyword>
<dbReference type="AlphaFoldDB" id="A0A9Q0AL90"/>
<proteinExistence type="predicted"/>
<dbReference type="EMBL" id="JAFIMR010000031">
    <property type="protein sequence ID" value="KAI1860568.1"/>
    <property type="molecule type" value="Genomic_DNA"/>
</dbReference>
<gene>
    <name evidence="1" type="ORF">JX265_009967</name>
</gene>
<reference evidence="1" key="1">
    <citation type="submission" date="2021-03" db="EMBL/GenBank/DDBJ databases">
        <title>Revisited historic fungal species revealed as producer of novel bioactive compounds through whole genome sequencing and comparative genomics.</title>
        <authorList>
            <person name="Vignolle G.A."/>
            <person name="Hochenegger N."/>
            <person name="Mach R.L."/>
            <person name="Mach-Aigner A.R."/>
            <person name="Javad Rahimi M."/>
            <person name="Salim K.A."/>
            <person name="Chan C.M."/>
            <person name="Lim L.B.L."/>
            <person name="Cai F."/>
            <person name="Druzhinina I.S."/>
            <person name="U'Ren J.M."/>
            <person name="Derntl C."/>
        </authorList>
    </citation>
    <scope>NUCLEOTIDE SEQUENCE</scope>
    <source>
        <strain evidence="1">TUCIM 5799</strain>
    </source>
</reference>
<dbReference type="InterPro" id="IPR023213">
    <property type="entry name" value="CAT-like_dom_sf"/>
</dbReference>
<evidence type="ECO:0000313" key="1">
    <source>
        <dbReference type="EMBL" id="KAI1860568.1"/>
    </source>
</evidence>
<dbReference type="PANTHER" id="PTHR42034">
    <property type="entry name" value="CHROMOSOME 7, WHOLE GENOME SHOTGUN SEQUENCE-RELATED"/>
    <property type="match status" value="1"/>
</dbReference>
<name>A0A9Q0AL90_9PEZI</name>
<dbReference type="Gene3D" id="3.30.559.30">
    <property type="entry name" value="Nonribosomal peptide synthetase, condensation domain"/>
    <property type="match status" value="2"/>
</dbReference>
<dbReference type="Proteomes" id="UP000829685">
    <property type="component" value="Unassembled WGS sequence"/>
</dbReference>
<protein>
    <submittedName>
        <fullName evidence="1">Uncharacterized protein</fullName>
    </submittedName>
</protein>
<dbReference type="PANTHER" id="PTHR42034:SF1">
    <property type="entry name" value="CONDENSATION DOMAIN-CONTAINING PROTEIN"/>
    <property type="match status" value="1"/>
</dbReference>